<dbReference type="Proteomes" id="UP000276834">
    <property type="component" value="Unassembled WGS sequence"/>
</dbReference>
<evidence type="ECO:0000313" key="1">
    <source>
        <dbReference type="EMBL" id="RLV94837.1"/>
    </source>
</evidence>
<organism evidence="1 2">
    <name type="scientific">Chloebia gouldiae</name>
    <name type="common">Gouldian finch</name>
    <name type="synonym">Erythrura gouldiae</name>
    <dbReference type="NCBI Taxonomy" id="44316"/>
    <lineage>
        <taxon>Eukaryota</taxon>
        <taxon>Metazoa</taxon>
        <taxon>Chordata</taxon>
        <taxon>Craniata</taxon>
        <taxon>Vertebrata</taxon>
        <taxon>Euteleostomi</taxon>
        <taxon>Archelosauria</taxon>
        <taxon>Archosauria</taxon>
        <taxon>Dinosauria</taxon>
        <taxon>Saurischia</taxon>
        <taxon>Theropoda</taxon>
        <taxon>Coelurosauria</taxon>
        <taxon>Aves</taxon>
        <taxon>Neognathae</taxon>
        <taxon>Neoaves</taxon>
        <taxon>Telluraves</taxon>
        <taxon>Australaves</taxon>
        <taxon>Passeriformes</taxon>
        <taxon>Passeroidea</taxon>
        <taxon>Passeridae</taxon>
        <taxon>Chloebia</taxon>
    </lineage>
</organism>
<accession>A0A3L8S287</accession>
<name>A0A3L8S287_CHLGU</name>
<protein>
    <submittedName>
        <fullName evidence="1">Uncharacterized protein</fullName>
    </submittedName>
</protein>
<reference evidence="1 2" key="1">
    <citation type="journal article" date="2018" name="Proc. R. Soc. B">
        <title>A non-coding region near Follistatin controls head colour polymorphism in the Gouldian finch.</title>
        <authorList>
            <person name="Toomey M.B."/>
            <person name="Marques C.I."/>
            <person name="Andrade P."/>
            <person name="Araujo P.M."/>
            <person name="Sabatino S."/>
            <person name="Gazda M.A."/>
            <person name="Afonso S."/>
            <person name="Lopes R.J."/>
            <person name="Corbo J.C."/>
            <person name="Carneiro M."/>
        </authorList>
    </citation>
    <scope>NUCLEOTIDE SEQUENCE [LARGE SCALE GENOMIC DNA]</scope>
    <source>
        <strain evidence="1">Red01</strain>
        <tissue evidence="1">Muscle</tissue>
    </source>
</reference>
<proteinExistence type="predicted"/>
<dbReference type="EMBL" id="QUSF01000080">
    <property type="protein sequence ID" value="RLV94837.1"/>
    <property type="molecule type" value="Genomic_DNA"/>
</dbReference>
<comment type="caution">
    <text evidence="1">The sequence shown here is derived from an EMBL/GenBank/DDBJ whole genome shotgun (WGS) entry which is preliminary data.</text>
</comment>
<gene>
    <name evidence="1" type="ORF">DV515_00012980</name>
</gene>
<sequence>MLKLVRRAIPEDFPVKAKAARMWRKDQEIFIWMQMIPREPRPWGNQPQEELKLEEEDLVLQLIFWTDFIEFISGFLGQEEGRPCLSPRPITGWVHLQQPPPVFQRGQAKSLHGLVVNNGVNNDNGTNVLCLHELHLGKSASTR</sequence>
<dbReference type="AlphaFoldDB" id="A0A3L8S287"/>
<keyword evidence="2" id="KW-1185">Reference proteome</keyword>
<evidence type="ECO:0000313" key="2">
    <source>
        <dbReference type="Proteomes" id="UP000276834"/>
    </source>
</evidence>